<reference evidence="6 7" key="1">
    <citation type="submission" date="2022-07" db="EMBL/GenBank/DDBJ databases">
        <title>Bombella genomes.</title>
        <authorList>
            <person name="Harer L."/>
            <person name="Styblova S."/>
            <person name="Ehrmann M."/>
        </authorList>
    </citation>
    <scope>NUCLEOTIDE SEQUENCE [LARGE SCALE GENOMIC DNA]</scope>
    <source>
        <strain evidence="6 7">TMW 2.2558</strain>
    </source>
</reference>
<organism evidence="6 7">
    <name type="scientific">Bombella saccharophila</name>
    <dbReference type="NCBI Taxonomy" id="2967338"/>
    <lineage>
        <taxon>Bacteria</taxon>
        <taxon>Pseudomonadati</taxon>
        <taxon>Pseudomonadota</taxon>
        <taxon>Alphaproteobacteria</taxon>
        <taxon>Acetobacterales</taxon>
        <taxon>Acetobacteraceae</taxon>
        <taxon>Bombella</taxon>
    </lineage>
</organism>
<dbReference type="PANTHER" id="PTHR35005">
    <property type="entry name" value="3-DEHYDRO-SCYLLO-INOSOSE HYDROLASE"/>
    <property type="match status" value="1"/>
</dbReference>
<evidence type="ECO:0000313" key="7">
    <source>
        <dbReference type="Proteomes" id="UP001165648"/>
    </source>
</evidence>
<dbReference type="EMBL" id="JANIDW010000002">
    <property type="protein sequence ID" value="MCX5614612.1"/>
    <property type="molecule type" value="Genomic_DNA"/>
</dbReference>
<keyword evidence="4" id="KW-0862">Zinc</keyword>
<evidence type="ECO:0000256" key="5">
    <source>
        <dbReference type="ARBA" id="ARBA00024029"/>
    </source>
</evidence>
<comment type="similarity">
    <text evidence="5">Belongs to the creatininase superfamily.</text>
</comment>
<dbReference type="Proteomes" id="UP001165648">
    <property type="component" value="Unassembled WGS sequence"/>
</dbReference>
<dbReference type="RefSeq" id="WP_266106692.1">
    <property type="nucleotide sequence ID" value="NZ_JANIDW010000002.1"/>
</dbReference>
<dbReference type="Pfam" id="PF02633">
    <property type="entry name" value="Creatininase"/>
    <property type="match status" value="1"/>
</dbReference>
<protein>
    <submittedName>
        <fullName evidence="6">Creatininase family protein</fullName>
    </submittedName>
</protein>
<gene>
    <name evidence="6" type="ORF">NQF64_05060</name>
</gene>
<comment type="cofactor">
    <cofactor evidence="1">
        <name>Zn(2+)</name>
        <dbReference type="ChEBI" id="CHEBI:29105"/>
    </cofactor>
</comment>
<dbReference type="PANTHER" id="PTHR35005:SF1">
    <property type="entry name" value="2-AMINO-5-FORMYLAMINO-6-RIBOSYLAMINOPYRIMIDIN-4(3H)-ONE 5'-MONOPHOSPHATE DEFORMYLASE"/>
    <property type="match status" value="1"/>
</dbReference>
<dbReference type="SUPFAM" id="SSF102215">
    <property type="entry name" value="Creatininase"/>
    <property type="match status" value="1"/>
</dbReference>
<keyword evidence="3" id="KW-0378">Hydrolase</keyword>
<evidence type="ECO:0000256" key="3">
    <source>
        <dbReference type="ARBA" id="ARBA00022801"/>
    </source>
</evidence>
<accession>A0ABT3W9Y3</accession>
<dbReference type="InterPro" id="IPR003785">
    <property type="entry name" value="Creatininase/forma_Hydrolase"/>
</dbReference>
<keyword evidence="2" id="KW-0479">Metal-binding</keyword>
<dbReference type="Gene3D" id="3.40.50.10310">
    <property type="entry name" value="Creatininase"/>
    <property type="match status" value="1"/>
</dbReference>
<sequence length="287" mass="30597">MSNRAMMWWGGLLAFWGVAFAAHAEGRVAEALPPACPPPAQQVELACQSWTELDAAFKQGVMTAILPIGGTEQSGPYMAVGKHNVRAQSLADVIARTLGHTMVAPVVAYVPEGGTQPRTGHMRFAGTLSIPPSVFAGLIEGAVESLRTQGFRTIVLLGDHGGYQTQLEGLARKVNKRWAAEGQLARVLYVGAYYDAIAQEYAPYLRQHGYGVALGKHADISDTSLMLAVDPSLVREGLLRQVGKPTPADGVYGGDPRQATAELGRVGIAMQVQAAVKAISSFNRRHP</sequence>
<keyword evidence="7" id="KW-1185">Reference proteome</keyword>
<evidence type="ECO:0000256" key="2">
    <source>
        <dbReference type="ARBA" id="ARBA00022723"/>
    </source>
</evidence>
<evidence type="ECO:0000256" key="1">
    <source>
        <dbReference type="ARBA" id="ARBA00001947"/>
    </source>
</evidence>
<name>A0ABT3W9Y3_9PROT</name>
<proteinExistence type="inferred from homology"/>
<evidence type="ECO:0000313" key="6">
    <source>
        <dbReference type="EMBL" id="MCX5614612.1"/>
    </source>
</evidence>
<dbReference type="InterPro" id="IPR024087">
    <property type="entry name" value="Creatininase-like_sf"/>
</dbReference>
<evidence type="ECO:0000256" key="4">
    <source>
        <dbReference type="ARBA" id="ARBA00022833"/>
    </source>
</evidence>
<comment type="caution">
    <text evidence="6">The sequence shown here is derived from an EMBL/GenBank/DDBJ whole genome shotgun (WGS) entry which is preliminary data.</text>
</comment>